<dbReference type="EMBL" id="LFTY01000002">
    <property type="protein sequence ID" value="KMW57695.1"/>
    <property type="molecule type" value="Genomic_DNA"/>
</dbReference>
<dbReference type="Gene3D" id="1.10.1020.10">
    <property type="entry name" value="Adenine-specific Methyltransferase, Domain 2"/>
    <property type="match status" value="1"/>
</dbReference>
<dbReference type="PANTHER" id="PTHR30481">
    <property type="entry name" value="DNA ADENINE METHYLASE"/>
    <property type="match status" value="1"/>
</dbReference>
<dbReference type="RefSeq" id="WP_082152575.1">
    <property type="nucleotide sequence ID" value="NZ_LFTY01000002.1"/>
</dbReference>
<name>A0A0J9E4H5_9RHOB</name>
<evidence type="ECO:0000256" key="6">
    <source>
        <dbReference type="ARBA" id="ARBA00047942"/>
    </source>
</evidence>
<dbReference type="InterPro" id="IPR012263">
    <property type="entry name" value="M_m6A_EcoRV"/>
</dbReference>
<keyword evidence="4 8" id="KW-0808">Transferase</keyword>
<dbReference type="NCBIfam" id="TIGR00571">
    <property type="entry name" value="dam"/>
    <property type="match status" value="1"/>
</dbReference>
<dbReference type="Gene3D" id="3.40.50.150">
    <property type="entry name" value="Vaccinia Virus protein VP39"/>
    <property type="match status" value="1"/>
</dbReference>
<evidence type="ECO:0000256" key="7">
    <source>
        <dbReference type="PIRSR" id="PIRSR000398-1"/>
    </source>
</evidence>
<dbReference type="PRINTS" id="PR00505">
    <property type="entry name" value="D12N6MTFRASE"/>
</dbReference>
<accession>A0A0J9E4H5</accession>
<comment type="similarity">
    <text evidence="1 8">Belongs to the N(4)/N(6)-methyltransferase family.</text>
</comment>
<dbReference type="SUPFAM" id="SSF53335">
    <property type="entry name" value="S-adenosyl-L-methionine-dependent methyltransferases"/>
    <property type="match status" value="1"/>
</dbReference>
<dbReference type="InterPro" id="IPR002052">
    <property type="entry name" value="DNA_methylase_N6_adenine_CS"/>
</dbReference>
<keyword evidence="10" id="KW-1185">Reference proteome</keyword>
<protein>
    <recommendedName>
        <fullName evidence="2 8">Site-specific DNA-methyltransferase (adenine-specific)</fullName>
        <ecNumber evidence="2 8">2.1.1.72</ecNumber>
    </recommendedName>
</protein>
<dbReference type="InterPro" id="IPR029063">
    <property type="entry name" value="SAM-dependent_MTases_sf"/>
</dbReference>
<evidence type="ECO:0000256" key="8">
    <source>
        <dbReference type="RuleBase" id="RU361257"/>
    </source>
</evidence>
<dbReference type="AlphaFoldDB" id="A0A0J9E4H5"/>
<dbReference type="GO" id="GO:0006298">
    <property type="term" value="P:mismatch repair"/>
    <property type="evidence" value="ECO:0007669"/>
    <property type="project" value="TreeGrafter"/>
</dbReference>
<dbReference type="Proteomes" id="UP000037178">
    <property type="component" value="Unassembled WGS sequence"/>
</dbReference>
<dbReference type="OrthoDB" id="9805629at2"/>
<dbReference type="GO" id="GO:0032259">
    <property type="term" value="P:methylation"/>
    <property type="evidence" value="ECO:0007669"/>
    <property type="project" value="UniProtKB-KW"/>
</dbReference>
<organism evidence="9 10">
    <name type="scientific">Candidatus Rhodobacter oscarellae</name>
    <dbReference type="NCBI Taxonomy" id="1675527"/>
    <lineage>
        <taxon>Bacteria</taxon>
        <taxon>Pseudomonadati</taxon>
        <taxon>Pseudomonadota</taxon>
        <taxon>Alphaproteobacteria</taxon>
        <taxon>Rhodobacterales</taxon>
        <taxon>Rhodobacter group</taxon>
        <taxon>Rhodobacter</taxon>
    </lineage>
</organism>
<dbReference type="PROSITE" id="PS00092">
    <property type="entry name" value="N6_MTASE"/>
    <property type="match status" value="1"/>
</dbReference>
<evidence type="ECO:0000313" key="9">
    <source>
        <dbReference type="EMBL" id="KMW57695.1"/>
    </source>
</evidence>
<sequence>MGKKNVVPFLKWAGGKRWLVEQQDTLFDISFERYIEPFLGSGSVFFSIQPSNAILSDANARLIECYKSIQKNYARIEELLRDHHKNHSNEYYYEVRSASFGDPTERAAQFIYLNRTCFNGLYRVNLKGQFNVPIGTKTSVVLPTDKFAKISDVLKNIQLNTCDFEETISKAGAGDLVYLDPPYTVKHNYNGFLKYNEKIFSWDDQVRLKDCAAAAASRGATVIISNAAHSSLRELYQDARSVKTVRRSSVLAASSAKRGCVEEILVVF</sequence>
<evidence type="ECO:0000256" key="4">
    <source>
        <dbReference type="ARBA" id="ARBA00022679"/>
    </source>
</evidence>
<evidence type="ECO:0000256" key="2">
    <source>
        <dbReference type="ARBA" id="ARBA00011900"/>
    </source>
</evidence>
<evidence type="ECO:0000313" key="10">
    <source>
        <dbReference type="Proteomes" id="UP000037178"/>
    </source>
</evidence>
<dbReference type="STRING" id="1675527.AIOL_002661"/>
<evidence type="ECO:0000256" key="3">
    <source>
        <dbReference type="ARBA" id="ARBA00022603"/>
    </source>
</evidence>
<dbReference type="PIRSF" id="PIRSF000398">
    <property type="entry name" value="M_m6A_EcoRV"/>
    <property type="match status" value="1"/>
</dbReference>
<feature type="binding site" evidence="7">
    <location>
        <position position="12"/>
    </location>
    <ligand>
        <name>S-adenosyl-L-methionine</name>
        <dbReference type="ChEBI" id="CHEBI:59789"/>
    </ligand>
</feature>
<keyword evidence="3 8" id="KW-0489">Methyltransferase</keyword>
<evidence type="ECO:0000256" key="1">
    <source>
        <dbReference type="ARBA" id="ARBA00006594"/>
    </source>
</evidence>
<dbReference type="Pfam" id="PF02086">
    <property type="entry name" value="MethyltransfD12"/>
    <property type="match status" value="1"/>
</dbReference>
<dbReference type="InterPro" id="IPR012327">
    <property type="entry name" value="MeTrfase_D12"/>
</dbReference>
<dbReference type="GO" id="GO:0009007">
    <property type="term" value="F:site-specific DNA-methyltransferase (adenine-specific) activity"/>
    <property type="evidence" value="ECO:0007669"/>
    <property type="project" value="UniProtKB-UniRule"/>
</dbReference>
<dbReference type="PATRIC" id="fig|1675527.3.peg.2788"/>
<feature type="binding site" evidence="7">
    <location>
        <position position="16"/>
    </location>
    <ligand>
        <name>S-adenosyl-L-methionine</name>
        <dbReference type="ChEBI" id="CHEBI:59789"/>
    </ligand>
</feature>
<gene>
    <name evidence="9" type="ORF">AIOL_002661</name>
</gene>
<comment type="catalytic activity">
    <reaction evidence="6 8">
        <text>a 2'-deoxyadenosine in DNA + S-adenosyl-L-methionine = an N(6)-methyl-2'-deoxyadenosine in DNA + S-adenosyl-L-homocysteine + H(+)</text>
        <dbReference type="Rhea" id="RHEA:15197"/>
        <dbReference type="Rhea" id="RHEA-COMP:12418"/>
        <dbReference type="Rhea" id="RHEA-COMP:12419"/>
        <dbReference type="ChEBI" id="CHEBI:15378"/>
        <dbReference type="ChEBI" id="CHEBI:57856"/>
        <dbReference type="ChEBI" id="CHEBI:59789"/>
        <dbReference type="ChEBI" id="CHEBI:90615"/>
        <dbReference type="ChEBI" id="CHEBI:90616"/>
        <dbReference type="EC" id="2.1.1.72"/>
    </reaction>
</comment>
<dbReference type="EC" id="2.1.1.72" evidence="2 8"/>
<evidence type="ECO:0000256" key="5">
    <source>
        <dbReference type="ARBA" id="ARBA00022691"/>
    </source>
</evidence>
<dbReference type="REBASE" id="128605">
    <property type="entry name" value="M.AsyOlORF2661P"/>
</dbReference>
<dbReference type="GO" id="GO:0009307">
    <property type="term" value="P:DNA restriction-modification system"/>
    <property type="evidence" value="ECO:0007669"/>
    <property type="project" value="InterPro"/>
</dbReference>
<reference evidence="9 10" key="1">
    <citation type="submission" date="2015-06" db="EMBL/GenBank/DDBJ databases">
        <title>Draft genome sequence of an Alphaproteobacteria species associated to the Mediterranean sponge Oscarella lobularis.</title>
        <authorList>
            <person name="Jourda C."/>
            <person name="Santini S."/>
            <person name="Claverie J.-M."/>
        </authorList>
    </citation>
    <scope>NUCLEOTIDE SEQUENCE [LARGE SCALE GENOMIC DNA]</scope>
    <source>
        <strain evidence="9">IGS</strain>
    </source>
</reference>
<dbReference type="PANTHER" id="PTHR30481:SF3">
    <property type="entry name" value="DNA ADENINE METHYLASE"/>
    <property type="match status" value="1"/>
</dbReference>
<feature type="binding site" evidence="7">
    <location>
        <position position="180"/>
    </location>
    <ligand>
        <name>S-adenosyl-L-methionine</name>
        <dbReference type="ChEBI" id="CHEBI:59789"/>
    </ligand>
</feature>
<proteinExistence type="inferred from homology"/>
<comment type="caution">
    <text evidence="9">The sequence shown here is derived from an EMBL/GenBank/DDBJ whole genome shotgun (WGS) entry which is preliminary data.</text>
</comment>
<feature type="binding site" evidence="7">
    <location>
        <position position="57"/>
    </location>
    <ligand>
        <name>S-adenosyl-L-methionine</name>
        <dbReference type="ChEBI" id="CHEBI:59789"/>
    </ligand>
</feature>
<keyword evidence="5 8" id="KW-0949">S-adenosyl-L-methionine</keyword>
<dbReference type="GO" id="GO:0043565">
    <property type="term" value="F:sequence-specific DNA binding"/>
    <property type="evidence" value="ECO:0007669"/>
    <property type="project" value="TreeGrafter"/>
</dbReference>
<dbReference type="InterPro" id="IPR023095">
    <property type="entry name" value="Ade_MeTrfase_dom_2"/>
</dbReference>
<dbReference type="GO" id="GO:1904047">
    <property type="term" value="F:S-adenosyl-L-methionine binding"/>
    <property type="evidence" value="ECO:0007669"/>
    <property type="project" value="TreeGrafter"/>
</dbReference>